<protein>
    <recommendedName>
        <fullName evidence="3">PA14 domain-containing protein</fullName>
    </recommendedName>
</protein>
<keyword evidence="2" id="KW-1185">Reference proteome</keyword>
<sequence>MSTTISTTQSQPVANGFTVMPGETVTAWAMSPVEARLYPGEAALAEDRVNYRFINGFVDVGDLPCRRALWREVATRSVTLPRAMTMDDLYLPGFNRRVEFSSFWHRPTRLTRWLKTRISVPEDGVYPFRLATCGGVRLWVDGVEAAVFEPFRRNKESQVQISLPLRSAGSEIVVLTEELAERDALWYFELTSLAQTPLHVELPVEASGQVINLLKALATDVRPTPFHSKVGQVLLIFSQAASVDVDVKAKILPSVHMRDKPPLLDVDVRLKAGETQVSLPGVELLPDGYHPLDLTFSVGAVSVSRHIAFATMRQNRQDLSGASLAERKLQALVFAADHGEQRAGKAIAHLALGRTIDDGFREIIDNTLAAVDERRDCSDFVLVPLLWMAASYRQQLPPDTWQEIETSILNYRYWVDEPGNDVMWFWSENHVLCFHVSQYLAGRLFAEKHFECSGRSGQEQARLAEGRLLKWFDSVETHGLAEWNSAAYYPIDFIGLLALEHFGEGQIRQRARLLLDRLFAMISLHTLGGVPAGSMGRAYDKELRAGPLTELAPFATVAFGQGWFNDGVAALTMFAAGHYEPPPHLAAYVQPEPGQALTAHYVQGHDEAARLALYKTANVQLSVMVDGKPGGRGHQQHVVDLRFAGNPFARAWVNHPGEDDPWGSQRPSYWAGNGSMPRAAHYENGALMLYDLGEDPRIGFTHAYVEASAFDTVELVDNWLILTSGNGIAAMTATGSLQPVESGPGEGIEYRVHGNRCGWFLLVADAQDASARVRFKQHLASIVLTLDEGQSTLHLSQPDAPPLSLSWESGLGIEGAPYSFPNRSIDPLVRTRSAISF</sequence>
<comment type="caution">
    <text evidence="1">The sequence shown here is derived from an EMBL/GenBank/DDBJ whole genome shotgun (WGS) entry which is preliminary data.</text>
</comment>
<dbReference type="EMBL" id="JBHUEQ010000039">
    <property type="protein sequence ID" value="MFD1747526.1"/>
    <property type="molecule type" value="Genomic_DNA"/>
</dbReference>
<reference evidence="2" key="1">
    <citation type="journal article" date="2019" name="Int. J. Syst. Evol. Microbiol.">
        <title>The Global Catalogue of Microorganisms (GCM) 10K type strain sequencing project: providing services to taxonomists for standard genome sequencing and annotation.</title>
        <authorList>
            <consortium name="The Broad Institute Genomics Platform"/>
            <consortium name="The Broad Institute Genome Sequencing Center for Infectious Disease"/>
            <person name="Wu L."/>
            <person name="Ma J."/>
        </authorList>
    </citation>
    <scope>NUCLEOTIDE SEQUENCE [LARGE SCALE GENOMIC DNA]</scope>
    <source>
        <strain evidence="2">CG52</strain>
    </source>
</reference>
<evidence type="ECO:0008006" key="3">
    <source>
        <dbReference type="Google" id="ProtNLM"/>
    </source>
</evidence>
<evidence type="ECO:0000313" key="1">
    <source>
        <dbReference type="EMBL" id="MFD1747526.1"/>
    </source>
</evidence>
<evidence type="ECO:0000313" key="2">
    <source>
        <dbReference type="Proteomes" id="UP001597322"/>
    </source>
</evidence>
<name>A0ABW4M9Q2_9HYPH</name>
<proteinExistence type="predicted"/>
<dbReference type="RefSeq" id="WP_377404964.1">
    <property type="nucleotide sequence ID" value="NZ_JBHUEQ010000039.1"/>
</dbReference>
<dbReference type="Proteomes" id="UP001597322">
    <property type="component" value="Unassembled WGS sequence"/>
</dbReference>
<organism evidence="1 2">
    <name type="scientific">Rhizobium helianthi</name>
    <dbReference type="NCBI Taxonomy" id="1132695"/>
    <lineage>
        <taxon>Bacteria</taxon>
        <taxon>Pseudomonadati</taxon>
        <taxon>Pseudomonadota</taxon>
        <taxon>Alphaproteobacteria</taxon>
        <taxon>Hyphomicrobiales</taxon>
        <taxon>Rhizobiaceae</taxon>
        <taxon>Rhizobium/Agrobacterium group</taxon>
        <taxon>Rhizobium</taxon>
    </lineage>
</organism>
<gene>
    <name evidence="1" type="ORF">ACFSE1_18810</name>
</gene>
<accession>A0ABW4M9Q2</accession>